<name>A0A198G1G2_9GAMM</name>
<proteinExistence type="inferred from homology"/>
<dbReference type="GO" id="GO:0055085">
    <property type="term" value="P:transmembrane transport"/>
    <property type="evidence" value="ECO:0007669"/>
    <property type="project" value="InterPro"/>
</dbReference>
<dbReference type="NCBIfam" id="NF045469">
    <property type="entry name" value="Opp1B"/>
    <property type="match status" value="1"/>
</dbReference>
<evidence type="ECO:0000256" key="9">
    <source>
        <dbReference type="RuleBase" id="RU363032"/>
    </source>
</evidence>
<feature type="transmembrane region" description="Helical" evidence="9">
    <location>
        <begin position="139"/>
        <end position="166"/>
    </location>
</feature>
<dbReference type="Pfam" id="PF00528">
    <property type="entry name" value="BPD_transp_1"/>
    <property type="match status" value="1"/>
</dbReference>
<evidence type="ECO:0000313" key="12">
    <source>
        <dbReference type="Proteomes" id="UP000094023"/>
    </source>
</evidence>
<organism evidence="11 12">
    <name type="scientific">Proteus myxofaciens ATCC 19692</name>
    <dbReference type="NCBI Taxonomy" id="1354337"/>
    <lineage>
        <taxon>Bacteria</taxon>
        <taxon>Pseudomonadati</taxon>
        <taxon>Pseudomonadota</taxon>
        <taxon>Gammaproteobacteria</taxon>
        <taxon>Enterobacterales</taxon>
        <taxon>Morganellaceae</taxon>
        <taxon>Proteus</taxon>
    </lineage>
</organism>
<accession>A0A198G1G2</accession>
<evidence type="ECO:0000313" key="11">
    <source>
        <dbReference type="EMBL" id="OAT30156.1"/>
    </source>
</evidence>
<evidence type="ECO:0000256" key="4">
    <source>
        <dbReference type="ARBA" id="ARBA00022519"/>
    </source>
</evidence>
<dbReference type="PROSITE" id="PS50928">
    <property type="entry name" value="ABC_TM1"/>
    <property type="match status" value="1"/>
</dbReference>
<evidence type="ECO:0000259" key="10">
    <source>
        <dbReference type="PROSITE" id="PS50928"/>
    </source>
</evidence>
<comment type="subcellular location">
    <subcellularLocation>
        <location evidence="1">Cell inner membrane</location>
        <topology evidence="1">Multi-pass membrane protein</topology>
    </subcellularLocation>
    <subcellularLocation>
        <location evidence="9">Cell membrane</location>
        <topology evidence="9">Multi-pass membrane protein</topology>
    </subcellularLocation>
</comment>
<evidence type="ECO:0000256" key="3">
    <source>
        <dbReference type="ARBA" id="ARBA00022475"/>
    </source>
</evidence>
<evidence type="ECO:0000256" key="5">
    <source>
        <dbReference type="ARBA" id="ARBA00022692"/>
    </source>
</evidence>
<dbReference type="GO" id="GO:0005886">
    <property type="term" value="C:plasma membrane"/>
    <property type="evidence" value="ECO:0007669"/>
    <property type="project" value="UniProtKB-SubCell"/>
</dbReference>
<dbReference type="Proteomes" id="UP000094023">
    <property type="component" value="Unassembled WGS sequence"/>
</dbReference>
<dbReference type="Gene3D" id="1.10.3720.10">
    <property type="entry name" value="MetI-like"/>
    <property type="match status" value="1"/>
</dbReference>
<sequence length="310" mass="35313">MSISRYLFWRLLAIFPLALIISFIAFILLNLAPSDPAEVALRINEIVPTPEAIEGMRHELGLDKPFFIRYFLWLMSMLQLDFGTSFLTRTPVIQEMLRALPPTLWLASTALFFTIILTLPLALWSVAKPQSMADKSIRFIVFILTALPNYWLALLLIWGVAVYLDWLPVSGMLSPQSVILPALALSLGYIGTYLRLLRSAMLNQWHQPYVFYARARGLSDKRILHNHILRNSLYSSLTALGMSIPKLIAGTVVIENIFAWPGIGRLCISAIFGRDYPMIQAYILLMSLLFLFFNFVMDAIQLMSDPRLRK</sequence>
<evidence type="ECO:0000256" key="8">
    <source>
        <dbReference type="ARBA" id="ARBA00024202"/>
    </source>
</evidence>
<dbReference type="PATRIC" id="fig|1354337.4.peg.1572"/>
<evidence type="ECO:0000256" key="6">
    <source>
        <dbReference type="ARBA" id="ARBA00022989"/>
    </source>
</evidence>
<dbReference type="Pfam" id="PF19300">
    <property type="entry name" value="BPD_transp_1_N"/>
    <property type="match status" value="1"/>
</dbReference>
<dbReference type="InterPro" id="IPR035906">
    <property type="entry name" value="MetI-like_sf"/>
</dbReference>
<feature type="domain" description="ABC transmembrane type-1" evidence="10">
    <location>
        <begin position="100"/>
        <end position="297"/>
    </location>
</feature>
<dbReference type="InterPro" id="IPR000515">
    <property type="entry name" value="MetI-like"/>
</dbReference>
<dbReference type="EMBL" id="LXEN01000071">
    <property type="protein sequence ID" value="OAT30156.1"/>
    <property type="molecule type" value="Genomic_DNA"/>
</dbReference>
<dbReference type="STRING" id="1354337.M983_1535"/>
<dbReference type="PANTHER" id="PTHR43163:SF6">
    <property type="entry name" value="DIPEPTIDE TRANSPORT SYSTEM PERMEASE PROTEIN DPPB-RELATED"/>
    <property type="match status" value="1"/>
</dbReference>
<reference evidence="11 12" key="1">
    <citation type="submission" date="2016-04" db="EMBL/GenBank/DDBJ databases">
        <title>ATOL: Assembling a taxonomically balanced genome-scale reconstruction of the evolutionary history of the Enterobacteriaceae.</title>
        <authorList>
            <person name="Plunkett G.III."/>
            <person name="Neeno-Eckwall E.C."/>
            <person name="Glasner J.D."/>
            <person name="Perna N.T."/>
        </authorList>
    </citation>
    <scope>NUCLEOTIDE SEQUENCE [LARGE SCALE GENOMIC DNA]</scope>
    <source>
        <strain evidence="11 12">ATCC 19692</strain>
    </source>
</reference>
<comment type="caution">
    <text evidence="11">The sequence shown here is derived from an EMBL/GenBank/DDBJ whole genome shotgun (WGS) entry which is preliminary data.</text>
</comment>
<evidence type="ECO:0000256" key="1">
    <source>
        <dbReference type="ARBA" id="ARBA00004429"/>
    </source>
</evidence>
<evidence type="ECO:0000256" key="2">
    <source>
        <dbReference type="ARBA" id="ARBA00022448"/>
    </source>
</evidence>
<evidence type="ECO:0000256" key="7">
    <source>
        <dbReference type="ARBA" id="ARBA00023136"/>
    </source>
</evidence>
<feature type="transmembrane region" description="Helical" evidence="9">
    <location>
        <begin position="6"/>
        <end position="32"/>
    </location>
</feature>
<dbReference type="AlphaFoldDB" id="A0A198G1G2"/>
<keyword evidence="6 9" id="KW-1133">Transmembrane helix</keyword>
<keyword evidence="12" id="KW-1185">Reference proteome</keyword>
<dbReference type="SUPFAM" id="SSF161098">
    <property type="entry name" value="MetI-like"/>
    <property type="match status" value="1"/>
</dbReference>
<keyword evidence="2 9" id="KW-0813">Transport</keyword>
<protein>
    <submittedName>
        <fullName evidence="11">Permease component of an ABC superfamily nickel transporter</fullName>
    </submittedName>
</protein>
<gene>
    <name evidence="11" type="ORF">M983_1535</name>
</gene>
<dbReference type="InterPro" id="IPR045621">
    <property type="entry name" value="BPD_transp_1_N"/>
</dbReference>
<keyword evidence="4" id="KW-0997">Cell inner membrane</keyword>
<keyword evidence="7 9" id="KW-0472">Membrane</keyword>
<keyword evidence="3" id="KW-1003">Cell membrane</keyword>
<dbReference type="CDD" id="cd06261">
    <property type="entry name" value="TM_PBP2"/>
    <property type="match status" value="1"/>
</dbReference>
<feature type="transmembrane region" description="Helical" evidence="9">
    <location>
        <begin position="279"/>
        <end position="300"/>
    </location>
</feature>
<dbReference type="InterPro" id="IPR050036">
    <property type="entry name" value="CntB"/>
</dbReference>
<dbReference type="PANTHER" id="PTHR43163">
    <property type="entry name" value="DIPEPTIDE TRANSPORT SYSTEM PERMEASE PROTEIN DPPB-RELATED"/>
    <property type="match status" value="1"/>
</dbReference>
<feature type="transmembrane region" description="Helical" evidence="9">
    <location>
        <begin position="178"/>
        <end position="197"/>
    </location>
</feature>
<feature type="transmembrane region" description="Helical" evidence="9">
    <location>
        <begin position="104"/>
        <end position="127"/>
    </location>
</feature>
<keyword evidence="5 9" id="KW-0812">Transmembrane</keyword>
<comment type="similarity">
    <text evidence="8">Belongs to the binding-protein-dependent transport system permease family. OppBC subfamily.</text>
</comment>